<dbReference type="OrthoDB" id="17010at2759"/>
<dbReference type="RefSeq" id="XP_026492406.1">
    <property type="nucleotide sequence ID" value="XM_026636621.1"/>
</dbReference>
<dbReference type="RefSeq" id="XP_026492407.1">
    <property type="nucleotide sequence ID" value="XM_026636622.1"/>
</dbReference>
<evidence type="ECO:0000313" key="14">
    <source>
        <dbReference type="Proteomes" id="UP001652626"/>
    </source>
</evidence>
<reference evidence="15 16" key="1">
    <citation type="submission" date="2025-04" db="UniProtKB">
        <authorList>
            <consortium name="RefSeq"/>
        </authorList>
    </citation>
    <scope>IDENTIFICATION</scope>
    <source>
        <tissue evidence="15 16">Thorax</tissue>
    </source>
</reference>
<dbReference type="GO" id="GO:0005789">
    <property type="term" value="C:endoplasmic reticulum membrane"/>
    <property type="evidence" value="ECO:0007669"/>
    <property type="project" value="UniProtKB-SubCell"/>
</dbReference>
<accession>A0A8B8I5N7</accession>
<name>A0A8B8I5N7_VANTA</name>
<keyword evidence="6" id="KW-0256">Endoplasmic reticulum</keyword>
<feature type="transmembrane region" description="Helical" evidence="12">
    <location>
        <begin position="76"/>
        <end position="94"/>
    </location>
</feature>
<feature type="transmembrane region" description="Helical" evidence="12">
    <location>
        <begin position="101"/>
        <end position="119"/>
    </location>
</feature>
<dbReference type="InterPro" id="IPR042406">
    <property type="entry name" value="VKORC1/VKORC1L1"/>
</dbReference>
<evidence type="ECO:0000256" key="5">
    <source>
        <dbReference type="ARBA" id="ARBA00022719"/>
    </source>
</evidence>
<dbReference type="Proteomes" id="UP001652626">
    <property type="component" value="Chromosome 13"/>
</dbReference>
<feature type="domain" description="Vitamin K epoxide reductase" evidence="13">
    <location>
        <begin position="3"/>
        <end position="147"/>
    </location>
</feature>
<keyword evidence="5" id="KW-0874">Quinone</keyword>
<keyword evidence="8" id="KW-0560">Oxidoreductase</keyword>
<evidence type="ECO:0000256" key="12">
    <source>
        <dbReference type="SAM" id="Phobius"/>
    </source>
</evidence>
<dbReference type="InterPro" id="IPR012932">
    <property type="entry name" value="VKOR"/>
</dbReference>
<gene>
    <name evidence="15 16" type="primary">LOC113398037</name>
</gene>
<feature type="transmembrane region" description="Helical" evidence="12">
    <location>
        <begin position="125"/>
        <end position="143"/>
    </location>
</feature>
<dbReference type="AlphaFoldDB" id="A0A8B8I5N7"/>
<evidence type="ECO:0000256" key="1">
    <source>
        <dbReference type="ARBA" id="ARBA00004477"/>
    </source>
</evidence>
<dbReference type="InterPro" id="IPR038354">
    <property type="entry name" value="VKOR_sf"/>
</dbReference>
<keyword evidence="14" id="KW-1185">Reference proteome</keyword>
<dbReference type="EC" id="1.17.4.4" evidence="3"/>
<evidence type="ECO:0000256" key="10">
    <source>
        <dbReference type="ARBA" id="ARBA00023157"/>
    </source>
</evidence>
<evidence type="ECO:0000256" key="4">
    <source>
        <dbReference type="ARBA" id="ARBA00022692"/>
    </source>
</evidence>
<evidence type="ECO:0000256" key="6">
    <source>
        <dbReference type="ARBA" id="ARBA00022824"/>
    </source>
</evidence>
<evidence type="ECO:0000256" key="2">
    <source>
        <dbReference type="ARBA" id="ARBA00006214"/>
    </source>
</evidence>
<dbReference type="GO" id="GO:0042373">
    <property type="term" value="P:vitamin K metabolic process"/>
    <property type="evidence" value="ECO:0007669"/>
    <property type="project" value="InterPro"/>
</dbReference>
<comment type="similarity">
    <text evidence="2">Belongs to the VKOR family.</text>
</comment>
<keyword evidence="10" id="KW-1015">Disulfide bond</keyword>
<keyword evidence="4 12" id="KW-0812">Transmembrane</keyword>
<evidence type="ECO:0000256" key="9">
    <source>
        <dbReference type="ARBA" id="ARBA00023136"/>
    </source>
</evidence>
<protein>
    <recommendedName>
        <fullName evidence="3">vitamin-K-epoxide reductase (warfarin-sensitive)</fullName>
        <ecNumber evidence="3">1.17.4.4</ecNumber>
    </recommendedName>
</protein>
<dbReference type="GO" id="GO:0048038">
    <property type="term" value="F:quinone binding"/>
    <property type="evidence" value="ECO:0007669"/>
    <property type="project" value="UniProtKB-KW"/>
</dbReference>
<evidence type="ECO:0000313" key="16">
    <source>
        <dbReference type="RefSeq" id="XP_026492407.1"/>
    </source>
</evidence>
<proteinExistence type="inferred from homology"/>
<keyword evidence="9 12" id="KW-0472">Membrane</keyword>
<dbReference type="Pfam" id="PF07884">
    <property type="entry name" value="VKOR"/>
    <property type="match status" value="1"/>
</dbReference>
<dbReference type="OMA" id="YVINFAL"/>
<dbReference type="Gene3D" id="1.20.1440.130">
    <property type="entry name" value="VKOR domain"/>
    <property type="match status" value="1"/>
</dbReference>
<sequence length="155" mass="17077">MQITGLNRGLIATCLLGILISTYALYVEMAAEMKPGYKALCDISEHASCSKVLTSKYGKGLGIMPKDSPFKLPNCVYGVMFYSIMIFLTTFNVTSVVKVQIALSITSLATCVYLAYLLIFVLRDFCVVCVSTYLLNIIVAILLNKKHNGLLTKNR</sequence>
<evidence type="ECO:0000256" key="7">
    <source>
        <dbReference type="ARBA" id="ARBA00022989"/>
    </source>
</evidence>
<dbReference type="SMART" id="SM00756">
    <property type="entry name" value="VKc"/>
    <property type="match status" value="1"/>
</dbReference>
<keyword evidence="11" id="KW-0676">Redox-active center</keyword>
<evidence type="ECO:0000256" key="3">
    <source>
        <dbReference type="ARBA" id="ARBA00012278"/>
    </source>
</evidence>
<evidence type="ECO:0000259" key="13">
    <source>
        <dbReference type="SMART" id="SM00756"/>
    </source>
</evidence>
<keyword evidence="7 12" id="KW-1133">Transmembrane helix</keyword>
<dbReference type="GO" id="GO:0047057">
    <property type="term" value="F:vitamin-K-epoxide reductase (warfarin-sensitive) activity"/>
    <property type="evidence" value="ECO:0007669"/>
    <property type="project" value="UniProtKB-EC"/>
</dbReference>
<dbReference type="PANTHER" id="PTHR14519:SF5">
    <property type="entry name" value="VITAMIN K EPOXIDE REDUCTASE COMPLEX SUBUNIT 1-LIKE PROTEIN 1"/>
    <property type="match status" value="1"/>
</dbReference>
<dbReference type="CDD" id="cd12917">
    <property type="entry name" value="VKOR_euk"/>
    <property type="match status" value="1"/>
</dbReference>
<evidence type="ECO:0000313" key="15">
    <source>
        <dbReference type="RefSeq" id="XP_026492406.1"/>
    </source>
</evidence>
<evidence type="ECO:0000256" key="11">
    <source>
        <dbReference type="ARBA" id="ARBA00023284"/>
    </source>
</evidence>
<evidence type="ECO:0000256" key="8">
    <source>
        <dbReference type="ARBA" id="ARBA00023002"/>
    </source>
</evidence>
<organism evidence="14 16">
    <name type="scientific">Vanessa tameamea</name>
    <name type="common">Kamehameha butterfly</name>
    <dbReference type="NCBI Taxonomy" id="334116"/>
    <lineage>
        <taxon>Eukaryota</taxon>
        <taxon>Metazoa</taxon>
        <taxon>Ecdysozoa</taxon>
        <taxon>Arthropoda</taxon>
        <taxon>Hexapoda</taxon>
        <taxon>Insecta</taxon>
        <taxon>Pterygota</taxon>
        <taxon>Neoptera</taxon>
        <taxon>Endopterygota</taxon>
        <taxon>Lepidoptera</taxon>
        <taxon>Glossata</taxon>
        <taxon>Ditrysia</taxon>
        <taxon>Papilionoidea</taxon>
        <taxon>Nymphalidae</taxon>
        <taxon>Nymphalinae</taxon>
        <taxon>Vanessa</taxon>
    </lineage>
</organism>
<dbReference type="PANTHER" id="PTHR14519">
    <property type="entry name" value="VITAMIN K EPOXIDE REDUCTASE COMPLEX, SUBUNIT 1"/>
    <property type="match status" value="1"/>
</dbReference>
<comment type="subcellular location">
    <subcellularLocation>
        <location evidence="1">Endoplasmic reticulum membrane</location>
        <topology evidence="1">Multi-pass membrane protein</topology>
    </subcellularLocation>
</comment>